<dbReference type="InterPro" id="IPR006094">
    <property type="entry name" value="Oxid_FAD_bind_N"/>
</dbReference>
<evidence type="ECO:0000259" key="5">
    <source>
        <dbReference type="PROSITE" id="PS51387"/>
    </source>
</evidence>
<evidence type="ECO:0000256" key="4">
    <source>
        <dbReference type="ARBA" id="ARBA00023002"/>
    </source>
</evidence>
<evidence type="ECO:0000256" key="1">
    <source>
        <dbReference type="ARBA" id="ARBA00005466"/>
    </source>
</evidence>
<evidence type="ECO:0000313" key="6">
    <source>
        <dbReference type="EMBL" id="KAK3046765.1"/>
    </source>
</evidence>
<dbReference type="Gene3D" id="3.40.462.20">
    <property type="match status" value="1"/>
</dbReference>
<comment type="similarity">
    <text evidence="1">Belongs to the oxygen-dependent FAD-linked oxidoreductase family.</text>
</comment>
<keyword evidence="4" id="KW-0560">Oxidoreductase</keyword>
<dbReference type="PANTHER" id="PTHR42973:SF34">
    <property type="entry name" value="FAD BINDING DOMAIN PROTEIN (AFU_ORTHOLOGUE AFUA_3G02770)"/>
    <property type="match status" value="1"/>
</dbReference>
<dbReference type="Pfam" id="PF01565">
    <property type="entry name" value="FAD_binding_4"/>
    <property type="match status" value="1"/>
</dbReference>
<reference evidence="6" key="1">
    <citation type="submission" date="2023-04" db="EMBL/GenBank/DDBJ databases">
        <title>Black Yeasts Isolated from many extreme environments.</title>
        <authorList>
            <person name="Coleine C."/>
            <person name="Stajich J.E."/>
            <person name="Selbmann L."/>
        </authorList>
    </citation>
    <scope>NUCLEOTIDE SEQUENCE</scope>
    <source>
        <strain evidence="6">CCFEE 5312</strain>
    </source>
</reference>
<comment type="caution">
    <text evidence="6">The sequence shown here is derived from an EMBL/GenBank/DDBJ whole genome shotgun (WGS) entry which is preliminary data.</text>
</comment>
<feature type="domain" description="FAD-binding PCMH-type" evidence="5">
    <location>
        <begin position="81"/>
        <end position="252"/>
    </location>
</feature>
<evidence type="ECO:0000313" key="7">
    <source>
        <dbReference type="Proteomes" id="UP001271007"/>
    </source>
</evidence>
<dbReference type="AlphaFoldDB" id="A0AAJ0DBQ6"/>
<evidence type="ECO:0000256" key="2">
    <source>
        <dbReference type="ARBA" id="ARBA00022630"/>
    </source>
</evidence>
<dbReference type="EMBL" id="JAWDJX010000081">
    <property type="protein sequence ID" value="KAK3046765.1"/>
    <property type="molecule type" value="Genomic_DNA"/>
</dbReference>
<keyword evidence="2" id="KW-0285">Flavoprotein</keyword>
<dbReference type="Gene3D" id="3.30.43.10">
    <property type="entry name" value="Uridine Diphospho-n-acetylenolpyruvylglucosamine Reductase, domain 2"/>
    <property type="match status" value="1"/>
</dbReference>
<keyword evidence="3" id="KW-0274">FAD</keyword>
<dbReference type="GO" id="GO:0016491">
    <property type="term" value="F:oxidoreductase activity"/>
    <property type="evidence" value="ECO:0007669"/>
    <property type="project" value="UniProtKB-KW"/>
</dbReference>
<dbReference type="InterPro" id="IPR012951">
    <property type="entry name" value="BBE"/>
</dbReference>
<organism evidence="6 7">
    <name type="scientific">Extremus antarcticus</name>
    <dbReference type="NCBI Taxonomy" id="702011"/>
    <lineage>
        <taxon>Eukaryota</taxon>
        <taxon>Fungi</taxon>
        <taxon>Dikarya</taxon>
        <taxon>Ascomycota</taxon>
        <taxon>Pezizomycotina</taxon>
        <taxon>Dothideomycetes</taxon>
        <taxon>Dothideomycetidae</taxon>
        <taxon>Mycosphaerellales</taxon>
        <taxon>Extremaceae</taxon>
        <taxon>Extremus</taxon>
    </lineage>
</organism>
<name>A0AAJ0DBQ6_9PEZI</name>
<dbReference type="PANTHER" id="PTHR42973">
    <property type="entry name" value="BINDING OXIDOREDUCTASE, PUTATIVE (AFU_ORTHOLOGUE AFUA_1G17690)-RELATED"/>
    <property type="match status" value="1"/>
</dbReference>
<dbReference type="SUPFAM" id="SSF56176">
    <property type="entry name" value="FAD-binding/transporter-associated domain-like"/>
    <property type="match status" value="1"/>
</dbReference>
<sequence length="512" mass="57040">MLLHLLPAITLASAAFEASNFGFEWQQRLSSLGLEENNVTSGGCEAACAYLSDHLPIPDIQPDSETAYWKEKSFFWSAQQAAISPKCFVQPLSAEDVAAVVVLAQQTQCKFAVKSGGHAAFAGASNIQDGITIDLQYLDEITVSEDQTVTRLGPGNRWTDVYSHLVPLGLSVVGGRDSEIGVGGLTLGGGISWYSSRYGWALDGVRSYELVTASGQVLEVNLESYPDLYWALRGGGNNFGIVTRFDLETFPQGGMWGGSMITGPDTLDQVLDAFHDFAYTSTGDVDAFSFSAFCWFQEHKMFIASSTLVYARPVESPAIFENYTKIESMHSTLKMRDMVDMSAEISSSSPNGLRESYWTATFRISREMLQVIVDIWKEEIEPIKEVEGLIPALVYQPMTSDVTSRFAKNGGNCLGIKESEGPLLNINYSVMWKNEEDDEAVLHAARQTIKRSVEKSKELGLDHRYIYQNYAWHEQDVFAGYGEENRERLREISKKYDPEQVFQKLQPGYFKL</sequence>
<dbReference type="InterPro" id="IPR036318">
    <property type="entry name" value="FAD-bd_PCMH-like_sf"/>
</dbReference>
<dbReference type="PROSITE" id="PS51387">
    <property type="entry name" value="FAD_PCMH"/>
    <property type="match status" value="1"/>
</dbReference>
<dbReference type="InterPro" id="IPR016167">
    <property type="entry name" value="FAD-bd_PCMH_sub1"/>
</dbReference>
<proteinExistence type="inferred from homology"/>
<dbReference type="InterPro" id="IPR016166">
    <property type="entry name" value="FAD-bd_PCMH"/>
</dbReference>
<dbReference type="InterPro" id="IPR016169">
    <property type="entry name" value="FAD-bd_PCMH_sub2"/>
</dbReference>
<keyword evidence="7" id="KW-1185">Reference proteome</keyword>
<dbReference type="InterPro" id="IPR050416">
    <property type="entry name" value="FAD-linked_Oxidoreductase"/>
</dbReference>
<dbReference type="Gene3D" id="3.30.465.10">
    <property type="match status" value="1"/>
</dbReference>
<accession>A0AAJ0DBQ6</accession>
<dbReference type="Proteomes" id="UP001271007">
    <property type="component" value="Unassembled WGS sequence"/>
</dbReference>
<protein>
    <recommendedName>
        <fullName evidence="5">FAD-binding PCMH-type domain-containing protein</fullName>
    </recommendedName>
</protein>
<dbReference type="Pfam" id="PF08031">
    <property type="entry name" value="BBE"/>
    <property type="match status" value="1"/>
</dbReference>
<evidence type="ECO:0000256" key="3">
    <source>
        <dbReference type="ARBA" id="ARBA00022827"/>
    </source>
</evidence>
<dbReference type="GO" id="GO:0071949">
    <property type="term" value="F:FAD binding"/>
    <property type="evidence" value="ECO:0007669"/>
    <property type="project" value="InterPro"/>
</dbReference>
<gene>
    <name evidence="6" type="ORF">LTR09_011790</name>
</gene>